<feature type="domain" description="Glucose-methanol-choline oxidoreductase N-terminal" evidence="6">
    <location>
        <begin position="27"/>
        <end position="301"/>
    </location>
</feature>
<evidence type="ECO:0000259" key="6">
    <source>
        <dbReference type="Pfam" id="PF00732"/>
    </source>
</evidence>
<evidence type="ECO:0000259" key="7">
    <source>
        <dbReference type="Pfam" id="PF05199"/>
    </source>
</evidence>
<comment type="cofactor">
    <cofactor evidence="1">
        <name>FAD</name>
        <dbReference type="ChEBI" id="CHEBI:57692"/>
    </cofactor>
</comment>
<dbReference type="InterPro" id="IPR036188">
    <property type="entry name" value="FAD/NAD-bd_sf"/>
</dbReference>
<dbReference type="Proteomes" id="UP000681356">
    <property type="component" value="Unassembled WGS sequence"/>
</dbReference>
<keyword evidence="9" id="KW-1185">Reference proteome</keyword>
<dbReference type="PANTHER" id="PTHR42784">
    <property type="entry name" value="PYRANOSE 2-OXIDASE"/>
    <property type="match status" value="1"/>
</dbReference>
<dbReference type="PANTHER" id="PTHR42784:SF1">
    <property type="entry name" value="PYRANOSE 2-OXIDASE"/>
    <property type="match status" value="1"/>
</dbReference>
<dbReference type="InterPro" id="IPR051473">
    <property type="entry name" value="P2Ox-like"/>
</dbReference>
<keyword evidence="4" id="KW-0274">FAD</keyword>
<dbReference type="EMBL" id="JAGTUU010000002">
    <property type="protein sequence ID" value="MBS0123379.1"/>
    <property type="molecule type" value="Genomic_DNA"/>
</dbReference>
<keyword evidence="5" id="KW-0560">Oxidoreductase</keyword>
<dbReference type="Gene3D" id="3.50.50.60">
    <property type="entry name" value="FAD/NAD(P)-binding domain"/>
    <property type="match status" value="2"/>
</dbReference>
<reference evidence="8" key="1">
    <citation type="submission" date="2021-04" db="EMBL/GenBank/DDBJ databases">
        <authorList>
            <person name="Yoon J."/>
        </authorList>
    </citation>
    <scope>NUCLEOTIDE SEQUENCE</scope>
    <source>
        <strain evidence="8">KMU-90</strain>
    </source>
</reference>
<evidence type="ECO:0000256" key="4">
    <source>
        <dbReference type="ARBA" id="ARBA00022827"/>
    </source>
</evidence>
<accession>A0A8J8B757</accession>
<evidence type="ECO:0000256" key="3">
    <source>
        <dbReference type="ARBA" id="ARBA00022630"/>
    </source>
</evidence>
<evidence type="ECO:0000256" key="2">
    <source>
        <dbReference type="ARBA" id="ARBA00010790"/>
    </source>
</evidence>
<evidence type="ECO:0000313" key="8">
    <source>
        <dbReference type="EMBL" id="MBS0123379.1"/>
    </source>
</evidence>
<keyword evidence="3" id="KW-0285">Flavoprotein</keyword>
<dbReference type="Pfam" id="PF00732">
    <property type="entry name" value="GMC_oxred_N"/>
    <property type="match status" value="1"/>
</dbReference>
<dbReference type="GO" id="GO:0050660">
    <property type="term" value="F:flavin adenine dinucleotide binding"/>
    <property type="evidence" value="ECO:0007669"/>
    <property type="project" value="InterPro"/>
</dbReference>
<sequence>MSAEAGQALWDAIVIGTGIGGGTIGRALAEGGQTVLFLEQGAAGFRSDRAGLSDTPLPEARLTRGLWPEPLHIRLNGQDSAFFAPLGAGVGGSSVFYAATLERPEPHDLDDRPGLPHPAGGWPVGFDAMAPWFDVAARLYRLSGTDDPLGGADPLPLVPPPAATPVEASLMESLAQAGLHPYRAHTAIDRQPGCLSCLGHKCPMRCKMDGRSAGVEPALATGRATLIDRAEVLRLHADGRRVTGVEARVHGQVRTFRARRVVLSGGALGSPRLLLASASGDWPDGLANRSGLVGRNLMFHVNQMVALWPRRGTADGTTKGIAFRDLYHDGGTRFGTVQAMGIPAGYGEIVHYLSLMLARSRVAGVPLLIRAAAALSAGLLGRAQVFVGLMEDLPYPDNRVTFDPAHPGRLSVEYRFHPELIARHRAFRRAIHRALRGHRRIMLGLGPELNWGHPCGTLRFGADPARSVLNPDCRAHDLENLWVVDASFMPSSMGVNPSLTIAANALRVADVILKEPMP</sequence>
<dbReference type="InterPro" id="IPR000172">
    <property type="entry name" value="GMC_OxRdtase_N"/>
</dbReference>
<feature type="domain" description="Glucose-methanol-choline oxidoreductase C-terminal" evidence="7">
    <location>
        <begin position="451"/>
        <end position="505"/>
    </location>
</feature>
<evidence type="ECO:0000256" key="1">
    <source>
        <dbReference type="ARBA" id="ARBA00001974"/>
    </source>
</evidence>
<dbReference type="AlphaFoldDB" id="A0A8J8B757"/>
<dbReference type="SUPFAM" id="SSF51905">
    <property type="entry name" value="FAD/NAD(P)-binding domain"/>
    <property type="match status" value="1"/>
</dbReference>
<comment type="similarity">
    <text evidence="2">Belongs to the GMC oxidoreductase family.</text>
</comment>
<gene>
    <name evidence="8" type="ORF">KB874_04480</name>
</gene>
<dbReference type="GO" id="GO:0016614">
    <property type="term" value="F:oxidoreductase activity, acting on CH-OH group of donors"/>
    <property type="evidence" value="ECO:0007669"/>
    <property type="project" value="InterPro"/>
</dbReference>
<organism evidence="8 9">
    <name type="scientific">Thetidibacter halocola</name>
    <dbReference type="NCBI Taxonomy" id="2827239"/>
    <lineage>
        <taxon>Bacteria</taxon>
        <taxon>Pseudomonadati</taxon>
        <taxon>Pseudomonadota</taxon>
        <taxon>Alphaproteobacteria</taxon>
        <taxon>Rhodobacterales</taxon>
        <taxon>Roseobacteraceae</taxon>
        <taxon>Thetidibacter</taxon>
    </lineage>
</organism>
<protein>
    <submittedName>
        <fullName evidence="8">GMC family oxidoreductase</fullName>
    </submittedName>
</protein>
<evidence type="ECO:0000313" key="9">
    <source>
        <dbReference type="Proteomes" id="UP000681356"/>
    </source>
</evidence>
<dbReference type="Pfam" id="PF05199">
    <property type="entry name" value="GMC_oxred_C"/>
    <property type="match status" value="1"/>
</dbReference>
<proteinExistence type="inferred from homology"/>
<comment type="caution">
    <text evidence="8">The sequence shown here is derived from an EMBL/GenBank/DDBJ whole genome shotgun (WGS) entry which is preliminary data.</text>
</comment>
<dbReference type="InterPro" id="IPR007867">
    <property type="entry name" value="GMC_OxRtase_C"/>
</dbReference>
<evidence type="ECO:0000256" key="5">
    <source>
        <dbReference type="ARBA" id="ARBA00023002"/>
    </source>
</evidence>
<dbReference type="RefSeq" id="WP_212535361.1">
    <property type="nucleotide sequence ID" value="NZ_JAGTUU010000002.1"/>
</dbReference>
<name>A0A8J8B757_9RHOB</name>